<name>A0AAJ7TCU3_PETMA</name>
<evidence type="ECO:0000256" key="1">
    <source>
        <dbReference type="ARBA" id="ARBA00005006"/>
    </source>
</evidence>
<dbReference type="GO" id="GO:0017109">
    <property type="term" value="C:glutamate-cysteine ligase complex"/>
    <property type="evidence" value="ECO:0007669"/>
    <property type="project" value="TreeGrafter"/>
</dbReference>
<dbReference type="Gene3D" id="3.20.20.100">
    <property type="entry name" value="NADP-dependent oxidoreductase domain"/>
    <property type="match status" value="1"/>
</dbReference>
<dbReference type="GO" id="GO:0006750">
    <property type="term" value="P:glutathione biosynthetic process"/>
    <property type="evidence" value="ECO:0007669"/>
    <property type="project" value="UniProtKB-KW"/>
</dbReference>
<keyword evidence="10" id="KW-0436">Ligase</keyword>
<dbReference type="InterPro" id="IPR032963">
    <property type="entry name" value="Gclm"/>
</dbReference>
<accession>A0AAJ7TCU3</accession>
<evidence type="ECO:0000256" key="6">
    <source>
        <dbReference type="ARBA" id="ARBA00031154"/>
    </source>
</evidence>
<dbReference type="PANTHER" id="PTHR13295:SF4">
    <property type="entry name" value="GLUTAMATE--CYSTEINE LIGASE REGULATORY SUBUNIT"/>
    <property type="match status" value="1"/>
</dbReference>
<dbReference type="PANTHER" id="PTHR13295">
    <property type="entry name" value="GLUTAMATE CYSTEINE LIGASE REGULATORY SUBUNIT"/>
    <property type="match status" value="1"/>
</dbReference>
<comment type="similarity">
    <text evidence="2">Belongs to the aldo/keto reductase family. Glutamate--cysteine ligase light chain subfamily.</text>
</comment>
<sequence>MSAVTACGRGSHGSALTAARTLTVHTGNVVNRGALRNKYGSSPSEELVDCVRSTLSDWASKLDGGESPSCLAQDVCVCPGTEKISAEDRDDLKITAKIFLLGGDAQVIKPAVEKVPEEAPSTHACMALGVSLLDAVVLAPPPLPEEEKLTADRLSPYWAELESLIAAHKVATIGTSDLDSQLLEELYHWAQVKPASNQVNLASCCVMPPELTAFAKEYDIQLLTHNDPTEILPTKSFQDMVATVAPEQAEVWTPLWVLRYSVIIKCRGVLKSKGYFLQARRDA</sequence>
<dbReference type="GO" id="GO:0035226">
    <property type="term" value="F:glutamate-cysteine ligase catalytic subunit binding"/>
    <property type="evidence" value="ECO:0007669"/>
    <property type="project" value="InterPro"/>
</dbReference>
<gene>
    <name evidence="10" type="primary">GCLM</name>
</gene>
<proteinExistence type="inferred from homology"/>
<evidence type="ECO:0000313" key="9">
    <source>
        <dbReference type="Proteomes" id="UP001318040"/>
    </source>
</evidence>
<evidence type="ECO:0000256" key="5">
    <source>
        <dbReference type="ARBA" id="ARBA00030406"/>
    </source>
</evidence>
<dbReference type="Proteomes" id="UP001318040">
    <property type="component" value="Chromosome 22"/>
</dbReference>
<dbReference type="GO" id="GO:0016874">
    <property type="term" value="F:ligase activity"/>
    <property type="evidence" value="ECO:0007669"/>
    <property type="project" value="UniProtKB-KW"/>
</dbReference>
<comment type="pathway">
    <text evidence="1">Sulfur metabolism; glutathione biosynthesis; glutathione from L-cysteine and L-glutamate: step 1/2.</text>
</comment>
<keyword evidence="4" id="KW-0317">Glutathione biosynthesis</keyword>
<dbReference type="AlphaFoldDB" id="A0AAJ7TCU3"/>
<organism evidence="9 10">
    <name type="scientific">Petromyzon marinus</name>
    <name type="common">Sea lamprey</name>
    <dbReference type="NCBI Taxonomy" id="7757"/>
    <lineage>
        <taxon>Eukaryota</taxon>
        <taxon>Metazoa</taxon>
        <taxon>Chordata</taxon>
        <taxon>Craniata</taxon>
        <taxon>Vertebrata</taxon>
        <taxon>Cyclostomata</taxon>
        <taxon>Hyperoartia</taxon>
        <taxon>Petromyzontiformes</taxon>
        <taxon>Petromyzontidae</taxon>
        <taxon>Petromyzon</taxon>
    </lineage>
</organism>
<keyword evidence="9" id="KW-1185">Reference proteome</keyword>
<dbReference type="KEGG" id="pmrn:116944869"/>
<dbReference type="GeneID" id="116944869"/>
<evidence type="ECO:0000256" key="2">
    <source>
        <dbReference type="ARBA" id="ARBA00008612"/>
    </source>
</evidence>
<reference evidence="10" key="1">
    <citation type="submission" date="2025-08" db="UniProtKB">
        <authorList>
            <consortium name="RefSeq"/>
        </authorList>
    </citation>
    <scope>IDENTIFICATION</scope>
    <source>
        <tissue evidence="10">Sperm</tissue>
    </source>
</reference>
<protein>
    <recommendedName>
        <fullName evidence="7">GCS light chain</fullName>
    </recommendedName>
    <alternativeName>
        <fullName evidence="5">Gamma-ECS regulatory subunit</fullName>
    </alternativeName>
    <alternativeName>
        <fullName evidence="8">Gamma-glutamylcysteine synthetase regulatory subunit</fullName>
    </alternativeName>
    <alternativeName>
        <fullName evidence="6">Glutamate--cysteine ligase modifier subunit</fullName>
    </alternativeName>
</protein>
<evidence type="ECO:0000256" key="3">
    <source>
        <dbReference type="ARBA" id="ARBA00011532"/>
    </source>
</evidence>
<dbReference type="SUPFAM" id="SSF51430">
    <property type="entry name" value="NAD(P)-linked oxidoreductase"/>
    <property type="match status" value="1"/>
</dbReference>
<dbReference type="GO" id="GO:0030234">
    <property type="term" value="F:enzyme regulator activity"/>
    <property type="evidence" value="ECO:0007669"/>
    <property type="project" value="TreeGrafter"/>
</dbReference>
<dbReference type="RefSeq" id="XP_032814605.1">
    <property type="nucleotide sequence ID" value="XM_032958714.1"/>
</dbReference>
<evidence type="ECO:0000256" key="7">
    <source>
        <dbReference type="ARBA" id="ARBA00031732"/>
    </source>
</evidence>
<comment type="subunit">
    <text evidence="3">Heterodimer of a catalytic heavy chain and a regulatory light chain.</text>
</comment>
<evidence type="ECO:0000256" key="8">
    <source>
        <dbReference type="ARBA" id="ARBA00032926"/>
    </source>
</evidence>
<evidence type="ECO:0000256" key="4">
    <source>
        <dbReference type="ARBA" id="ARBA00022684"/>
    </source>
</evidence>
<dbReference type="InterPro" id="IPR036812">
    <property type="entry name" value="NAD(P)_OxRdtase_dom_sf"/>
</dbReference>
<evidence type="ECO:0000313" key="10">
    <source>
        <dbReference type="RefSeq" id="XP_032814605.1"/>
    </source>
</evidence>
<dbReference type="CTD" id="2730"/>